<evidence type="ECO:0000313" key="1">
    <source>
        <dbReference type="EMBL" id="CAB4126323.1"/>
    </source>
</evidence>
<name>A0A6J5KZH4_9CAUD</name>
<proteinExistence type="predicted"/>
<protein>
    <submittedName>
        <fullName evidence="1">Uncharacterized protein</fullName>
    </submittedName>
</protein>
<organism evidence="1">
    <name type="scientific">uncultured Caudovirales phage</name>
    <dbReference type="NCBI Taxonomy" id="2100421"/>
    <lineage>
        <taxon>Viruses</taxon>
        <taxon>Duplodnaviria</taxon>
        <taxon>Heunggongvirae</taxon>
        <taxon>Uroviricota</taxon>
        <taxon>Caudoviricetes</taxon>
        <taxon>Peduoviridae</taxon>
        <taxon>Maltschvirus</taxon>
        <taxon>Maltschvirus maltsch</taxon>
    </lineage>
</organism>
<accession>A0A6J5KZH4</accession>
<reference evidence="1" key="1">
    <citation type="submission" date="2020-04" db="EMBL/GenBank/DDBJ databases">
        <authorList>
            <person name="Chiriac C."/>
            <person name="Salcher M."/>
            <person name="Ghai R."/>
            <person name="Kavagutti S V."/>
        </authorList>
    </citation>
    <scope>NUCLEOTIDE SEQUENCE</scope>
</reference>
<gene>
    <name evidence="1" type="ORF">UFOVP89_2</name>
</gene>
<dbReference type="EMBL" id="LR796197">
    <property type="protein sequence ID" value="CAB4126323.1"/>
    <property type="molecule type" value="Genomic_DNA"/>
</dbReference>
<sequence>MSKVYLIFIVVMAALAIWGTEKALAETTTIFAPNGTVTVCTTGQGMVICV</sequence>